<feature type="domain" description="Transglycosylase SLT" evidence="3">
    <location>
        <begin position="437"/>
        <end position="548"/>
    </location>
</feature>
<dbReference type="InterPro" id="IPR008258">
    <property type="entry name" value="Transglycosylase_SLT_dom_1"/>
</dbReference>
<keyword evidence="2" id="KW-0732">Signal</keyword>
<dbReference type="Pfam" id="PF01464">
    <property type="entry name" value="SLT"/>
    <property type="match status" value="1"/>
</dbReference>
<dbReference type="AlphaFoldDB" id="A0A0W0R4H7"/>
<dbReference type="OrthoDB" id="92254at2"/>
<evidence type="ECO:0000313" key="5">
    <source>
        <dbReference type="EMBL" id="VEH85558.1"/>
    </source>
</evidence>
<dbReference type="EMBL" id="LR134427">
    <property type="protein sequence ID" value="VEH85558.1"/>
    <property type="molecule type" value="Genomic_DNA"/>
</dbReference>
<dbReference type="PANTHER" id="PTHR37423:SF5">
    <property type="entry name" value="SOLUBLE LYTIC MUREIN TRANSGLYCOSYLASE"/>
    <property type="match status" value="1"/>
</dbReference>
<accession>A0A0W0R4H7</accession>
<dbReference type="EC" id="4.2.2.-" evidence="5"/>
<gene>
    <name evidence="4" type="primary">slt</name>
    <name evidence="4" type="ORF">Lade_0596</name>
    <name evidence="5" type="ORF">NCTC12735_01192</name>
</gene>
<dbReference type="Proteomes" id="UP000281170">
    <property type="component" value="Plasmid 18"/>
</dbReference>
<organism evidence="4 6">
    <name type="scientific">Legionella adelaidensis</name>
    <dbReference type="NCBI Taxonomy" id="45056"/>
    <lineage>
        <taxon>Bacteria</taxon>
        <taxon>Pseudomonadati</taxon>
        <taxon>Pseudomonadota</taxon>
        <taxon>Gammaproteobacteria</taxon>
        <taxon>Legionellales</taxon>
        <taxon>Legionellaceae</taxon>
        <taxon>Legionella</taxon>
    </lineage>
</organism>
<dbReference type="Gene3D" id="1.25.20.10">
    <property type="entry name" value="Bacterial muramidases"/>
    <property type="match status" value="1"/>
</dbReference>
<evidence type="ECO:0000313" key="4">
    <source>
        <dbReference type="EMBL" id="KTC65938.1"/>
    </source>
</evidence>
<dbReference type="Gene3D" id="1.10.530.10">
    <property type="match status" value="1"/>
</dbReference>
<keyword evidence="5" id="KW-0614">Plasmid</keyword>
<name>A0A0W0R4H7_9GAMM</name>
<dbReference type="KEGG" id="ladl:NCTC12735_01192"/>
<dbReference type="STRING" id="45056.Lade_0596"/>
<sequence>MKILVVFLLIFNFSNSFAITGKEYMERFQVYQQWSENLPVTTTPAFLQFIESDTPLANKLREKWLYQLAHNKDWSTFLEHYKETENISLQCLSLLALYNQGKEQEALLKAKVLWVNGNSQPPACNQLFDYLIASNTLEPSLIDQRIELALENKNVSLARYLLKLHKPPRLTDAQLITDIYLKPEKIVFLQPGKEHGAFYLFGLKRLVPINMKKAVEIWNQPRTKRLLNEKQQQSFLSYLTLYKVLRSNQDALEWFAKIKPAYYDEILLDWRIRYALKEQKWVDVERLINYSKDKNEPVWQYWLARAKEARGKKEEANALYQEIAHTRNYYGFLSSLRLKKRFSFENEAPPNNLNKLQPYKPFTDQVRSLYLNNQKIEASRLLNEFFLELPKEDKAAMAFWIMHDLKWYGKALNLSNTEEELNNQLNLRFPLAYKEEITKNSKSYNIPKEFIYAIIRQESTFREDVISPAGAHGLMQLMPTTAKIIAKQEKIHFTDKNQLFTPPKNINIGTAYLGQLAKRFGHPVLISAAYNAGPRQVVYWLKNHPPKQMDIWIETLPWRETRNYIKNIIAFYAVYQYRMQRKPDLSNFLKPL</sequence>
<reference evidence="5 7" key="2">
    <citation type="submission" date="2018-12" db="EMBL/GenBank/DDBJ databases">
        <authorList>
            <consortium name="Pathogen Informatics"/>
        </authorList>
    </citation>
    <scope>NUCLEOTIDE SEQUENCE [LARGE SCALE GENOMIC DNA]</scope>
    <source>
        <strain evidence="5 7">NCTC12735</strain>
        <plasmid evidence="7">18</plasmid>
    </source>
</reference>
<geneLocation type="plasmid" evidence="5 7">
    <name>18</name>
</geneLocation>
<keyword evidence="5" id="KW-0456">Lyase</keyword>
<protein>
    <submittedName>
        <fullName evidence="4">Soluble lytic murein transglycosylase</fullName>
        <ecNumber evidence="5">4.2.2.-</ecNumber>
    </submittedName>
</protein>
<dbReference type="GO" id="GO:0042597">
    <property type="term" value="C:periplasmic space"/>
    <property type="evidence" value="ECO:0007669"/>
    <property type="project" value="InterPro"/>
</dbReference>
<evidence type="ECO:0000256" key="2">
    <source>
        <dbReference type="ARBA" id="ARBA00022729"/>
    </source>
</evidence>
<reference evidence="4 6" key="1">
    <citation type="submission" date="2015-11" db="EMBL/GenBank/DDBJ databases">
        <title>Identification of large and diverse effector repertoires of 38 Legionella species.</title>
        <authorList>
            <person name="Burstein D."/>
            <person name="Amaro F."/>
            <person name="Zusman T."/>
            <person name="Lifshitz Z."/>
            <person name="Cohen O."/>
            <person name="Gilbert J.A."/>
            <person name="Pupko T."/>
            <person name="Shuman H.A."/>
            <person name="Segal G."/>
        </authorList>
    </citation>
    <scope>NUCLEOTIDE SEQUENCE [LARGE SCALE GENOMIC DNA]</scope>
    <source>
        <strain evidence="4 6">1762-AUS-E</strain>
    </source>
</reference>
<proteinExistence type="inferred from homology"/>
<dbReference type="SUPFAM" id="SSF53955">
    <property type="entry name" value="Lysozyme-like"/>
    <property type="match status" value="1"/>
</dbReference>
<dbReference type="RefSeq" id="WP_058461659.1">
    <property type="nucleotide sequence ID" value="NZ_CAAAHS010000004.1"/>
</dbReference>
<keyword evidence="6" id="KW-1185">Reference proteome</keyword>
<dbReference type="SUPFAM" id="SSF48435">
    <property type="entry name" value="Bacterial muramidases"/>
    <property type="match status" value="1"/>
</dbReference>
<dbReference type="PANTHER" id="PTHR37423">
    <property type="entry name" value="SOLUBLE LYTIC MUREIN TRANSGLYCOSYLASE-RELATED"/>
    <property type="match status" value="1"/>
</dbReference>
<evidence type="ECO:0000256" key="1">
    <source>
        <dbReference type="ARBA" id="ARBA00007734"/>
    </source>
</evidence>
<evidence type="ECO:0000313" key="7">
    <source>
        <dbReference type="Proteomes" id="UP000281170"/>
    </source>
</evidence>
<evidence type="ECO:0000313" key="6">
    <source>
        <dbReference type="Proteomes" id="UP000054859"/>
    </source>
</evidence>
<dbReference type="EMBL" id="LNKA01000001">
    <property type="protein sequence ID" value="KTC65938.1"/>
    <property type="molecule type" value="Genomic_DNA"/>
</dbReference>
<dbReference type="Proteomes" id="UP000054859">
    <property type="component" value="Unassembled WGS sequence"/>
</dbReference>
<dbReference type="CDD" id="cd13401">
    <property type="entry name" value="Slt70-like"/>
    <property type="match status" value="1"/>
</dbReference>
<dbReference type="GO" id="GO:0016829">
    <property type="term" value="F:lyase activity"/>
    <property type="evidence" value="ECO:0007669"/>
    <property type="project" value="UniProtKB-KW"/>
</dbReference>
<comment type="similarity">
    <text evidence="1">Belongs to the transglycosylase Slt family.</text>
</comment>
<evidence type="ECO:0000259" key="3">
    <source>
        <dbReference type="Pfam" id="PF01464"/>
    </source>
</evidence>
<dbReference type="PATRIC" id="fig|45056.6.peg.616"/>
<dbReference type="InterPro" id="IPR023346">
    <property type="entry name" value="Lysozyme-like_dom_sf"/>
</dbReference>
<dbReference type="GO" id="GO:0004553">
    <property type="term" value="F:hydrolase activity, hydrolyzing O-glycosyl compounds"/>
    <property type="evidence" value="ECO:0007669"/>
    <property type="project" value="InterPro"/>
</dbReference>
<dbReference type="InterPro" id="IPR008939">
    <property type="entry name" value="Lytic_TGlycosylase_superhlx_U"/>
</dbReference>